<evidence type="ECO:0000313" key="4">
    <source>
        <dbReference type="Proteomes" id="UP000000430"/>
    </source>
</evidence>
<dbReference type="GO" id="GO:0046872">
    <property type="term" value="F:metal ion binding"/>
    <property type="evidence" value="ECO:0007669"/>
    <property type="project" value="UniProtKB-KW"/>
</dbReference>
<evidence type="ECO:0000259" key="2">
    <source>
        <dbReference type="Pfam" id="PF01557"/>
    </source>
</evidence>
<dbReference type="InterPro" id="IPR036663">
    <property type="entry name" value="Fumarylacetoacetase_C_sf"/>
</dbReference>
<feature type="domain" description="Fumarylacetoacetase-like C-terminal" evidence="2">
    <location>
        <begin position="8"/>
        <end position="201"/>
    </location>
</feature>
<dbReference type="STRING" id="202950.GCA_001485005_02983"/>
<dbReference type="PANTHER" id="PTHR11820">
    <property type="entry name" value="ACYLPYRUVASE"/>
    <property type="match status" value="1"/>
</dbReference>
<accession>Q6F7V5</accession>
<organism evidence="3 4">
    <name type="scientific">Acinetobacter baylyi (strain ATCC 33305 / BD413 / ADP1)</name>
    <dbReference type="NCBI Taxonomy" id="62977"/>
    <lineage>
        <taxon>Bacteria</taxon>
        <taxon>Pseudomonadati</taxon>
        <taxon>Pseudomonadota</taxon>
        <taxon>Gammaproteobacteria</taxon>
        <taxon>Moraxellales</taxon>
        <taxon>Moraxellaceae</taxon>
        <taxon>Acinetobacter</taxon>
    </lineage>
</organism>
<gene>
    <name evidence="3" type="ordered locus">ACIAD3172</name>
</gene>
<dbReference type="InterPro" id="IPR011234">
    <property type="entry name" value="Fumarylacetoacetase-like_C"/>
</dbReference>
<name>Q6F7V5_ACIAD</name>
<keyword evidence="1" id="KW-0479">Metal-binding</keyword>
<dbReference type="PANTHER" id="PTHR11820:SF7">
    <property type="entry name" value="ACYLPYRUVASE FAHD1, MITOCHONDRIAL"/>
    <property type="match status" value="1"/>
</dbReference>
<dbReference type="Proteomes" id="UP000000430">
    <property type="component" value="Chromosome"/>
</dbReference>
<dbReference type="Gene3D" id="3.90.850.10">
    <property type="entry name" value="Fumarylacetoacetase-like, C-terminal domain"/>
    <property type="match status" value="1"/>
</dbReference>
<reference evidence="3 4" key="1">
    <citation type="journal article" date="2004" name="Nucleic Acids Res.">
        <title>Unique features revealed by the genome sequence of Acinetobacter sp. ADP1, a versatile and naturally transformation competent bacterium.</title>
        <authorList>
            <person name="Barbe V."/>
            <person name="Vallenet D."/>
            <person name="Fonknechten N."/>
            <person name="Kreimeyer A."/>
            <person name="Oztas S."/>
            <person name="Labarre L."/>
            <person name="Cruveiller S."/>
            <person name="Robert C."/>
            <person name="Duprat S."/>
            <person name="Wincker P."/>
            <person name="Ornston L.N."/>
            <person name="Weissenbach J."/>
            <person name="Marliere P."/>
            <person name="Cohen G.N."/>
            <person name="Medigue C."/>
        </authorList>
    </citation>
    <scope>NUCLEOTIDE SEQUENCE [LARGE SCALE GENOMIC DNA]</scope>
    <source>
        <strain evidence="4">ATCC 33305 / BD413 / ADP1</strain>
    </source>
</reference>
<dbReference type="HOGENOM" id="CLU_028458_5_2_6"/>
<proteinExistence type="predicted"/>
<dbReference type="GO" id="GO:0018773">
    <property type="term" value="F:acetylpyruvate hydrolase activity"/>
    <property type="evidence" value="ECO:0007669"/>
    <property type="project" value="TreeGrafter"/>
</dbReference>
<dbReference type="SUPFAM" id="SSF56529">
    <property type="entry name" value="FAH"/>
    <property type="match status" value="1"/>
</dbReference>
<dbReference type="EMBL" id="CR543861">
    <property type="protein sequence ID" value="CAG69860.1"/>
    <property type="molecule type" value="Genomic_DNA"/>
</dbReference>
<evidence type="ECO:0000313" key="3">
    <source>
        <dbReference type="EMBL" id="CAG69860.1"/>
    </source>
</evidence>
<evidence type="ECO:0000256" key="1">
    <source>
        <dbReference type="ARBA" id="ARBA00022723"/>
    </source>
</evidence>
<dbReference type="AlphaFoldDB" id="Q6F7V5"/>
<dbReference type="Pfam" id="PF01557">
    <property type="entry name" value="FAA_hydrolase"/>
    <property type="match status" value="1"/>
</dbReference>
<sequence>MMNTRPSKIICIGRSYAAHAKELGNAISDRPVLFIKPPSSLIGLEQGIEWNTKHGSCHFECELTLRIDQPLKNETDPQKALAAIGAVTMGLDLTLRDLQDDLKSKGHPWERCKAFDGACVLADWVDVSEIEDWKHVTYTFHINDQLRQEGDTAYLLLSIGEYLCDISQAFSIEAGDVVMTGTPAGVGPLHHGDQLKMTLHGKTQQFVWNTFVHE</sequence>
<dbReference type="KEGG" id="aci:ACIAD3172"/>
<dbReference type="eggNOG" id="COG0179">
    <property type="taxonomic scope" value="Bacteria"/>
</dbReference>
<protein>
    <recommendedName>
        <fullName evidence="2">Fumarylacetoacetase-like C-terminal domain-containing protein</fullName>
    </recommendedName>
</protein>